<evidence type="ECO:0000313" key="3">
    <source>
        <dbReference type="Proteomes" id="UP001437256"/>
    </source>
</evidence>
<dbReference type="PANTHER" id="PTHR11060">
    <property type="entry name" value="PROTEIN MEMO1"/>
    <property type="match status" value="1"/>
</dbReference>
<dbReference type="CDD" id="cd07361">
    <property type="entry name" value="MEMO_like"/>
    <property type="match status" value="1"/>
</dbReference>
<dbReference type="Proteomes" id="UP001437256">
    <property type="component" value="Unassembled WGS sequence"/>
</dbReference>
<name>A0ABR3ADK9_9AGAR</name>
<comment type="caution">
    <text evidence="2">The sequence shown here is derived from an EMBL/GenBank/DDBJ whole genome shotgun (WGS) entry which is preliminary data.</text>
</comment>
<dbReference type="InterPro" id="IPR002737">
    <property type="entry name" value="MEMO1_fam"/>
</dbReference>
<keyword evidence="3" id="KW-1185">Reference proteome</keyword>
<evidence type="ECO:0000256" key="1">
    <source>
        <dbReference type="ARBA" id="ARBA00006315"/>
    </source>
</evidence>
<gene>
    <name evidence="2" type="ORF">AAF712_000940</name>
</gene>
<dbReference type="Gene3D" id="3.40.830.10">
    <property type="entry name" value="LigB-like"/>
    <property type="match status" value="1"/>
</dbReference>
<comment type="similarity">
    <text evidence="1">Belongs to the MEMO1 family.</text>
</comment>
<dbReference type="Pfam" id="PF01875">
    <property type="entry name" value="Memo"/>
    <property type="match status" value="1"/>
</dbReference>
<dbReference type="EMBL" id="JBBXMP010000002">
    <property type="protein sequence ID" value="KAL0072017.1"/>
    <property type="molecule type" value="Genomic_DNA"/>
</dbReference>
<organism evidence="2 3">
    <name type="scientific">Marasmius tenuissimus</name>
    <dbReference type="NCBI Taxonomy" id="585030"/>
    <lineage>
        <taxon>Eukaryota</taxon>
        <taxon>Fungi</taxon>
        <taxon>Dikarya</taxon>
        <taxon>Basidiomycota</taxon>
        <taxon>Agaricomycotina</taxon>
        <taxon>Agaricomycetes</taxon>
        <taxon>Agaricomycetidae</taxon>
        <taxon>Agaricales</taxon>
        <taxon>Marasmiineae</taxon>
        <taxon>Marasmiaceae</taxon>
        <taxon>Marasmius</taxon>
    </lineage>
</organism>
<evidence type="ECO:0000313" key="2">
    <source>
        <dbReference type="EMBL" id="KAL0072017.1"/>
    </source>
</evidence>
<dbReference type="HAMAP" id="MF_00055">
    <property type="entry name" value="MEMO1"/>
    <property type="match status" value="1"/>
</dbReference>
<protein>
    <submittedName>
        <fullName evidence="2">Uncharacterized protein</fullName>
    </submittedName>
</protein>
<dbReference type="PANTHER" id="PTHR11060:SF0">
    <property type="entry name" value="PROTEIN MEMO1"/>
    <property type="match status" value="1"/>
</dbReference>
<accession>A0ABR3ADK9</accession>
<sequence length="325" mass="35666">MPSKVRSASHAGSWYTDDGSQLNSELSQWLQDVRPADETFPIKGCKAVIAPHAGYSYSGPTAAWAYKAIDTTGIRRVFVLGPSHHVYLDGCALSGCTEYATPVGNLPLDLETIQELKDTGKFATFSLSDDEAEHSLEMHLPYVRKILEGKDIVIVPIVVGSISTQKEATFGSLLAPYLAKEDTLFVISSDFCHWGTRFNYTFYYPEPSPSNAQGLRLSRSVAPSSDHPIHESIRRLDHEATAILTVPPGTAAEAHEKFAKYLTETKNTICGRHPIGVLLGALVALEGKSENPLKPTIKWVRYAQSSECETIRDSSVSYASAWVKF</sequence>
<dbReference type="NCBIfam" id="TIGR04336">
    <property type="entry name" value="AmmeMemoSam_B"/>
    <property type="match status" value="1"/>
</dbReference>
<reference evidence="2 3" key="1">
    <citation type="submission" date="2024-05" db="EMBL/GenBank/DDBJ databases">
        <title>A draft genome resource for the thread blight pathogen Marasmius tenuissimus strain MS-2.</title>
        <authorList>
            <person name="Yulfo-Soto G.E."/>
            <person name="Baruah I.K."/>
            <person name="Amoako-Attah I."/>
            <person name="Bukari Y."/>
            <person name="Meinhardt L.W."/>
            <person name="Bailey B.A."/>
            <person name="Cohen S.P."/>
        </authorList>
    </citation>
    <scope>NUCLEOTIDE SEQUENCE [LARGE SCALE GENOMIC DNA]</scope>
    <source>
        <strain evidence="2 3">MS-2</strain>
    </source>
</reference>
<proteinExistence type="inferred from homology"/>